<keyword evidence="15" id="KW-1185">Reference proteome</keyword>
<dbReference type="PANTHER" id="PTHR43071:SF1">
    <property type="entry name" value="2-AMINO-4-HYDROXY-6-HYDROXYMETHYLDIHYDROPTERIDINE PYROPHOSPHOKINASE"/>
    <property type="match status" value="1"/>
</dbReference>
<evidence type="ECO:0000313" key="15">
    <source>
        <dbReference type="Proteomes" id="UP000640583"/>
    </source>
</evidence>
<evidence type="ECO:0000256" key="1">
    <source>
        <dbReference type="ARBA" id="ARBA00005051"/>
    </source>
</evidence>
<gene>
    <name evidence="14" type="primary">folK</name>
    <name evidence="14" type="ORF">H1D41_04585</name>
</gene>
<dbReference type="InterPro" id="IPR000550">
    <property type="entry name" value="Hppk"/>
</dbReference>
<evidence type="ECO:0000256" key="11">
    <source>
        <dbReference type="ARBA" id="ARBA00029766"/>
    </source>
</evidence>
<keyword evidence="7" id="KW-0418">Kinase</keyword>
<evidence type="ECO:0000256" key="10">
    <source>
        <dbReference type="ARBA" id="ARBA00029409"/>
    </source>
</evidence>
<keyword evidence="6" id="KW-0547">Nucleotide-binding</keyword>
<sequence length="170" mass="19041">MVERLQVALAELESEDISVRLVSKFYHSPCFPADYGNDFVNAVAVLDVFLPPNEVLMHLHEVEKNAGRIRGKRWGTRPLDLDLLAQENCVLPNPDTFLRWHNLPLSAQLEETPGEIILPHPRITDRGFVLIPMRDVLPDWVHPVTGKTVDELIAALPEGACDGITPLDLP</sequence>
<comment type="pathway">
    <text evidence="1">Cofactor biosynthesis; tetrahydrofolate biosynthesis; 2-amino-4-hydroxy-6-hydroxymethyl-7,8-dihydropteridine diphosphate from 7,8-dihydroneopterin triphosphate: step 4/4.</text>
</comment>
<proteinExistence type="inferred from homology"/>
<dbReference type="GO" id="GO:0046656">
    <property type="term" value="P:folic acid biosynthetic process"/>
    <property type="evidence" value="ECO:0007669"/>
    <property type="project" value="UniProtKB-KW"/>
</dbReference>
<reference evidence="14" key="1">
    <citation type="submission" date="2020-10" db="EMBL/GenBank/DDBJ databases">
        <title>Paenihalocynthiibacter styelae gen. nov., sp. nov., isolated from stalked sea squirt Styela clava.</title>
        <authorList>
            <person name="Kim Y.-O."/>
            <person name="Yoon J.-H."/>
        </authorList>
    </citation>
    <scope>NUCLEOTIDE SEQUENCE</scope>
    <source>
        <strain evidence="14">MYP1-1</strain>
    </source>
</reference>
<evidence type="ECO:0000256" key="4">
    <source>
        <dbReference type="ARBA" id="ARBA00016218"/>
    </source>
</evidence>
<comment type="caution">
    <text evidence="14">The sequence shown here is derived from an EMBL/GenBank/DDBJ whole genome shotgun (WGS) entry which is preliminary data.</text>
</comment>
<organism evidence="14 15">
    <name type="scientific">Halocynthiibacter styelae</name>
    <dbReference type="NCBI Taxonomy" id="2761955"/>
    <lineage>
        <taxon>Bacteria</taxon>
        <taxon>Pseudomonadati</taxon>
        <taxon>Pseudomonadota</taxon>
        <taxon>Alphaproteobacteria</taxon>
        <taxon>Rhodobacterales</taxon>
        <taxon>Paracoccaceae</taxon>
        <taxon>Halocynthiibacter</taxon>
    </lineage>
</organism>
<dbReference type="NCBIfam" id="TIGR01498">
    <property type="entry name" value="folK"/>
    <property type="match status" value="1"/>
</dbReference>
<dbReference type="AlphaFoldDB" id="A0A8J7IPL9"/>
<feature type="domain" description="7,8-dihydro-6-hydroxymethylpterin-pyrophosphokinase" evidence="13">
    <location>
        <begin position="3"/>
        <end position="137"/>
    </location>
</feature>
<comment type="similarity">
    <text evidence="2">Belongs to the HPPK family.</text>
</comment>
<dbReference type="UniPathway" id="UPA00077">
    <property type="reaction ID" value="UER00155"/>
</dbReference>
<accession>A0A8J7IPL9</accession>
<dbReference type="InterPro" id="IPR035907">
    <property type="entry name" value="Hppk_sf"/>
</dbReference>
<evidence type="ECO:0000256" key="9">
    <source>
        <dbReference type="ARBA" id="ARBA00022909"/>
    </source>
</evidence>
<keyword evidence="9" id="KW-0289">Folate biosynthesis</keyword>
<evidence type="ECO:0000256" key="12">
    <source>
        <dbReference type="ARBA" id="ARBA00033413"/>
    </source>
</evidence>
<evidence type="ECO:0000256" key="5">
    <source>
        <dbReference type="ARBA" id="ARBA00022679"/>
    </source>
</evidence>
<dbReference type="Proteomes" id="UP000640583">
    <property type="component" value="Unassembled WGS sequence"/>
</dbReference>
<dbReference type="Pfam" id="PF01288">
    <property type="entry name" value="HPPK"/>
    <property type="match status" value="1"/>
</dbReference>
<dbReference type="Gene3D" id="3.30.70.560">
    <property type="entry name" value="7,8-Dihydro-6-hydroxymethylpterin-pyrophosphokinase HPPK"/>
    <property type="match status" value="1"/>
</dbReference>
<evidence type="ECO:0000256" key="8">
    <source>
        <dbReference type="ARBA" id="ARBA00022840"/>
    </source>
</evidence>
<dbReference type="GO" id="GO:0046654">
    <property type="term" value="P:tetrahydrofolate biosynthetic process"/>
    <property type="evidence" value="ECO:0007669"/>
    <property type="project" value="UniProtKB-UniPathway"/>
</dbReference>
<protein>
    <recommendedName>
        <fullName evidence="4">2-amino-4-hydroxy-6-hydroxymethyldihydropteridine pyrophosphokinase</fullName>
        <ecNumber evidence="3">2.7.6.3</ecNumber>
    </recommendedName>
    <alternativeName>
        <fullName evidence="11">6-hydroxymethyl-7,8-dihydropterin pyrophosphokinase</fullName>
    </alternativeName>
    <alternativeName>
        <fullName evidence="12">7,8-dihydro-6-hydroxymethylpterin-pyrophosphokinase</fullName>
    </alternativeName>
</protein>
<keyword evidence="5 14" id="KW-0808">Transferase</keyword>
<dbReference type="GO" id="GO:0016301">
    <property type="term" value="F:kinase activity"/>
    <property type="evidence" value="ECO:0007669"/>
    <property type="project" value="UniProtKB-KW"/>
</dbReference>
<evidence type="ECO:0000313" key="14">
    <source>
        <dbReference type="EMBL" id="MBI1492906.1"/>
    </source>
</evidence>
<keyword evidence="8" id="KW-0067">ATP-binding</keyword>
<dbReference type="EC" id="2.7.6.3" evidence="3"/>
<dbReference type="GO" id="GO:0005524">
    <property type="term" value="F:ATP binding"/>
    <property type="evidence" value="ECO:0007669"/>
    <property type="project" value="UniProtKB-KW"/>
</dbReference>
<evidence type="ECO:0000256" key="7">
    <source>
        <dbReference type="ARBA" id="ARBA00022777"/>
    </source>
</evidence>
<evidence type="ECO:0000256" key="2">
    <source>
        <dbReference type="ARBA" id="ARBA00005810"/>
    </source>
</evidence>
<dbReference type="EMBL" id="JADCKQ010000003">
    <property type="protein sequence ID" value="MBI1492906.1"/>
    <property type="molecule type" value="Genomic_DNA"/>
</dbReference>
<name>A0A8J7IPL9_9RHOB</name>
<evidence type="ECO:0000259" key="13">
    <source>
        <dbReference type="Pfam" id="PF01288"/>
    </source>
</evidence>
<evidence type="ECO:0000256" key="6">
    <source>
        <dbReference type="ARBA" id="ARBA00022741"/>
    </source>
</evidence>
<dbReference type="CDD" id="cd00483">
    <property type="entry name" value="HPPK"/>
    <property type="match status" value="1"/>
</dbReference>
<dbReference type="PANTHER" id="PTHR43071">
    <property type="entry name" value="2-AMINO-4-HYDROXY-6-HYDROXYMETHYLDIHYDROPTERIDINE PYROPHOSPHOKINASE"/>
    <property type="match status" value="1"/>
</dbReference>
<dbReference type="GO" id="GO:0003848">
    <property type="term" value="F:2-amino-4-hydroxy-6-hydroxymethyldihydropteridine diphosphokinase activity"/>
    <property type="evidence" value="ECO:0007669"/>
    <property type="project" value="UniProtKB-EC"/>
</dbReference>
<evidence type="ECO:0000256" key="3">
    <source>
        <dbReference type="ARBA" id="ARBA00013253"/>
    </source>
</evidence>
<comment type="function">
    <text evidence="10">Catalyzes the transfer of pyrophosphate from adenosine triphosphate (ATP) to 6-hydroxymethyl-7,8-dihydropterin, an enzymatic step in folate biosynthesis pathway.</text>
</comment>
<dbReference type="SUPFAM" id="SSF55083">
    <property type="entry name" value="6-hydroxymethyl-7,8-dihydropterin pyrophosphokinase, HPPK"/>
    <property type="match status" value="1"/>
</dbReference>